<name>A0ABR3VWW1_9PEZI</name>
<dbReference type="PANTHER" id="PTHR47784:SF9">
    <property type="entry name" value="ZN(II)2CYS6 TRANSCRIPTION FACTOR (EUROFUNG)"/>
    <property type="match status" value="1"/>
</dbReference>
<dbReference type="CDD" id="cd00067">
    <property type="entry name" value="GAL4"/>
    <property type="match status" value="1"/>
</dbReference>
<protein>
    <recommendedName>
        <fullName evidence="2">Zn(2)-C6 fungal-type domain-containing protein</fullName>
    </recommendedName>
</protein>
<evidence type="ECO:0000313" key="4">
    <source>
        <dbReference type="Proteomes" id="UP001586593"/>
    </source>
</evidence>
<evidence type="ECO:0000256" key="1">
    <source>
        <dbReference type="ARBA" id="ARBA00023242"/>
    </source>
</evidence>
<proteinExistence type="predicted"/>
<sequence length="432" mass="48117">MPTQGASKVPLWLRKLQAAWRQGRAHLMRPFVLFFCAGDRGDQPLLTRSPVQCDESKPTCSRCAASRFHCSYSRGAAAALQPAYTSVFPVGLPHILPAPPPHLRIPVASPVPGQFGEYELRPRDYERLSRFAQRSVMTMGSGATRRLFPAWSLRLASANPFLCHVYLAFSLLHDLYLSPGSSSTPAHRASLAFHWYHATAILNHKLADPQPPDSPSERDALMTSASMLAASAFANVEDASDPEKAWPLRPAGPSDLDWLRMSDGKKVVRDLSGPLPPDSFFRRIFDDLGRLFLPDGQPPPPIPPDALPPAFFSLYDLACPHAPDRSPYYLAAFLLARLLRLDASSEDLSPHFGAFLLQLDARLRALLHVKDPRALLLLAWWYAKTLQHTAWWLRCRGLVEGRAICIHLERRCGQDARVAELLRFPKTAFGLV</sequence>
<dbReference type="InterPro" id="IPR001138">
    <property type="entry name" value="Zn2Cys6_DnaBD"/>
</dbReference>
<reference evidence="3 4" key="1">
    <citation type="journal article" date="2024" name="Commun. Biol.">
        <title>Comparative genomic analysis of thermophilic fungi reveals convergent evolutionary adaptations and gene losses.</title>
        <authorList>
            <person name="Steindorff A.S."/>
            <person name="Aguilar-Pontes M.V."/>
            <person name="Robinson A.J."/>
            <person name="Andreopoulos B."/>
            <person name="LaButti K."/>
            <person name="Kuo A."/>
            <person name="Mondo S."/>
            <person name="Riley R."/>
            <person name="Otillar R."/>
            <person name="Haridas S."/>
            <person name="Lipzen A."/>
            <person name="Grimwood J."/>
            <person name="Schmutz J."/>
            <person name="Clum A."/>
            <person name="Reid I.D."/>
            <person name="Moisan M.C."/>
            <person name="Butler G."/>
            <person name="Nguyen T.T.M."/>
            <person name="Dewar K."/>
            <person name="Conant G."/>
            <person name="Drula E."/>
            <person name="Henrissat B."/>
            <person name="Hansel C."/>
            <person name="Singer S."/>
            <person name="Hutchinson M.I."/>
            <person name="de Vries R.P."/>
            <person name="Natvig D.O."/>
            <person name="Powell A.J."/>
            <person name="Tsang A."/>
            <person name="Grigoriev I.V."/>
        </authorList>
    </citation>
    <scope>NUCLEOTIDE SEQUENCE [LARGE SCALE GENOMIC DNA]</scope>
    <source>
        <strain evidence="3 4">ATCC 24622</strain>
    </source>
</reference>
<gene>
    <name evidence="3" type="ORF">VTK73DRAFT_10413</name>
</gene>
<keyword evidence="4" id="KW-1185">Reference proteome</keyword>
<dbReference type="EMBL" id="JAZHXJ010000993">
    <property type="protein sequence ID" value="KAL1847232.1"/>
    <property type="molecule type" value="Genomic_DNA"/>
</dbReference>
<dbReference type="PANTHER" id="PTHR47784">
    <property type="entry name" value="STEROL UPTAKE CONTROL PROTEIN 2"/>
    <property type="match status" value="1"/>
</dbReference>
<keyword evidence="1" id="KW-0539">Nucleus</keyword>
<dbReference type="Proteomes" id="UP001586593">
    <property type="component" value="Unassembled WGS sequence"/>
</dbReference>
<feature type="domain" description="Zn(2)-C6 fungal-type" evidence="2">
    <location>
        <begin position="51"/>
        <end position="74"/>
    </location>
</feature>
<evidence type="ECO:0000259" key="2">
    <source>
        <dbReference type="Pfam" id="PF00172"/>
    </source>
</evidence>
<organism evidence="3 4">
    <name type="scientific">Phialemonium thermophilum</name>
    <dbReference type="NCBI Taxonomy" id="223376"/>
    <lineage>
        <taxon>Eukaryota</taxon>
        <taxon>Fungi</taxon>
        <taxon>Dikarya</taxon>
        <taxon>Ascomycota</taxon>
        <taxon>Pezizomycotina</taxon>
        <taxon>Sordariomycetes</taxon>
        <taxon>Sordariomycetidae</taxon>
        <taxon>Cephalothecales</taxon>
        <taxon>Cephalothecaceae</taxon>
        <taxon>Phialemonium</taxon>
    </lineage>
</organism>
<dbReference type="InterPro" id="IPR053157">
    <property type="entry name" value="Sterol_Uptake_Regulator"/>
</dbReference>
<evidence type="ECO:0000313" key="3">
    <source>
        <dbReference type="EMBL" id="KAL1847232.1"/>
    </source>
</evidence>
<dbReference type="Pfam" id="PF00172">
    <property type="entry name" value="Zn_clus"/>
    <property type="match status" value="1"/>
</dbReference>
<comment type="caution">
    <text evidence="3">The sequence shown here is derived from an EMBL/GenBank/DDBJ whole genome shotgun (WGS) entry which is preliminary data.</text>
</comment>
<accession>A0ABR3VWW1</accession>